<proteinExistence type="predicted"/>
<dbReference type="AlphaFoldDB" id="A0A1L9W057"/>
<accession>A0A1L9W057</accession>
<reference evidence="2" key="1">
    <citation type="journal article" date="2017" name="Genome Biol.">
        <title>Comparative genomics reveals high biological diversity and specific adaptations in the industrially and medically important fungal genus Aspergillus.</title>
        <authorList>
            <person name="de Vries R.P."/>
            <person name="Riley R."/>
            <person name="Wiebenga A."/>
            <person name="Aguilar-Osorio G."/>
            <person name="Amillis S."/>
            <person name="Uchima C.A."/>
            <person name="Anderluh G."/>
            <person name="Asadollahi M."/>
            <person name="Askin M."/>
            <person name="Barry K."/>
            <person name="Battaglia E."/>
            <person name="Bayram O."/>
            <person name="Benocci T."/>
            <person name="Braus-Stromeyer S.A."/>
            <person name="Caldana C."/>
            <person name="Canovas D."/>
            <person name="Cerqueira G.C."/>
            <person name="Chen F."/>
            <person name="Chen W."/>
            <person name="Choi C."/>
            <person name="Clum A."/>
            <person name="Dos Santos R.A."/>
            <person name="Damasio A.R."/>
            <person name="Diallinas G."/>
            <person name="Emri T."/>
            <person name="Fekete E."/>
            <person name="Flipphi M."/>
            <person name="Freyberg S."/>
            <person name="Gallo A."/>
            <person name="Gournas C."/>
            <person name="Habgood R."/>
            <person name="Hainaut M."/>
            <person name="Harispe M.L."/>
            <person name="Henrissat B."/>
            <person name="Hilden K.S."/>
            <person name="Hope R."/>
            <person name="Hossain A."/>
            <person name="Karabika E."/>
            <person name="Karaffa L."/>
            <person name="Karanyi Z."/>
            <person name="Krasevec N."/>
            <person name="Kuo A."/>
            <person name="Kusch H."/>
            <person name="LaButti K."/>
            <person name="Lagendijk E.L."/>
            <person name="Lapidus A."/>
            <person name="Levasseur A."/>
            <person name="Lindquist E."/>
            <person name="Lipzen A."/>
            <person name="Logrieco A.F."/>
            <person name="MacCabe A."/>
            <person name="Maekelae M.R."/>
            <person name="Malavazi I."/>
            <person name="Melin P."/>
            <person name="Meyer V."/>
            <person name="Mielnichuk N."/>
            <person name="Miskei M."/>
            <person name="Molnar A.P."/>
            <person name="Mule G."/>
            <person name="Ngan C.Y."/>
            <person name="Orejas M."/>
            <person name="Orosz E."/>
            <person name="Ouedraogo J.P."/>
            <person name="Overkamp K.M."/>
            <person name="Park H.-S."/>
            <person name="Perrone G."/>
            <person name="Piumi F."/>
            <person name="Punt P.J."/>
            <person name="Ram A.F."/>
            <person name="Ramon A."/>
            <person name="Rauscher S."/>
            <person name="Record E."/>
            <person name="Riano-Pachon D.M."/>
            <person name="Robert V."/>
            <person name="Roehrig J."/>
            <person name="Ruller R."/>
            <person name="Salamov A."/>
            <person name="Salih N.S."/>
            <person name="Samson R.A."/>
            <person name="Sandor E."/>
            <person name="Sanguinetti M."/>
            <person name="Schuetze T."/>
            <person name="Sepcic K."/>
            <person name="Shelest E."/>
            <person name="Sherlock G."/>
            <person name="Sophianopoulou V."/>
            <person name="Squina F.M."/>
            <person name="Sun H."/>
            <person name="Susca A."/>
            <person name="Todd R.B."/>
            <person name="Tsang A."/>
            <person name="Unkles S.E."/>
            <person name="van de Wiele N."/>
            <person name="van Rossen-Uffink D."/>
            <person name="Oliveira J.V."/>
            <person name="Vesth T.C."/>
            <person name="Visser J."/>
            <person name="Yu J.-H."/>
            <person name="Zhou M."/>
            <person name="Andersen M.R."/>
            <person name="Archer D.B."/>
            <person name="Baker S.E."/>
            <person name="Benoit I."/>
            <person name="Brakhage A.A."/>
            <person name="Braus G.H."/>
            <person name="Fischer R."/>
            <person name="Frisvad J.C."/>
            <person name="Goldman G.H."/>
            <person name="Houbraken J."/>
            <person name="Oakley B."/>
            <person name="Pocsi I."/>
            <person name="Scazzocchio C."/>
            <person name="Seiboth B."/>
            <person name="vanKuyk P.A."/>
            <person name="Wortman J."/>
            <person name="Dyer P.S."/>
            <person name="Grigoriev I.V."/>
        </authorList>
    </citation>
    <scope>NUCLEOTIDE SEQUENCE [LARGE SCALE GENOMIC DNA]</scope>
    <source>
        <strain evidence="2">CBS 516.65</strain>
    </source>
</reference>
<dbReference type="VEuPathDB" id="FungiDB:ASPGLDRAFT_63029"/>
<organism evidence="1 2">
    <name type="scientific">Aspergillus glaucus CBS 516.65</name>
    <dbReference type="NCBI Taxonomy" id="1160497"/>
    <lineage>
        <taxon>Eukaryota</taxon>
        <taxon>Fungi</taxon>
        <taxon>Dikarya</taxon>
        <taxon>Ascomycota</taxon>
        <taxon>Pezizomycotina</taxon>
        <taxon>Eurotiomycetes</taxon>
        <taxon>Eurotiomycetidae</taxon>
        <taxon>Eurotiales</taxon>
        <taxon>Aspergillaceae</taxon>
        <taxon>Aspergillus</taxon>
        <taxon>Aspergillus subgen. Aspergillus</taxon>
    </lineage>
</organism>
<sequence>MVLQPLLLNLYSEWDDEEELPIKQNLEALVNGEITPTDLALDLDNHIASNNTRQHAQMMKRPEPWRCTLTPEEESRGVSIYRLAPNPKPEIDTIYETTARLCAAFPPYHAGQNLIIEILEALRDLPRHEVYLFSSHNPERPFPTMTLWPIQGCLAGPFERELPACYPPYRWRNINSAMARLTTLGLFDCSWLSSLFDILPSSGEYPDLERRPIDGPNKLGNYMLGAAQWVIRPDECRYVYRRCQEEEGAGERRVQWSMGHWREWKRQFGFVAGDERFAEKYRDLARQAYLQMTACEEGG</sequence>
<dbReference type="EMBL" id="KV878888">
    <property type="protein sequence ID" value="OJJ89554.1"/>
    <property type="molecule type" value="Genomic_DNA"/>
</dbReference>
<dbReference type="RefSeq" id="XP_022406216.1">
    <property type="nucleotide sequence ID" value="XM_022548609.1"/>
</dbReference>
<dbReference type="Proteomes" id="UP000184300">
    <property type="component" value="Unassembled WGS sequence"/>
</dbReference>
<dbReference type="GeneID" id="34464869"/>
<evidence type="ECO:0000313" key="2">
    <source>
        <dbReference type="Proteomes" id="UP000184300"/>
    </source>
</evidence>
<keyword evidence="2" id="KW-1185">Reference proteome</keyword>
<gene>
    <name evidence="1" type="ORF">ASPGLDRAFT_63029</name>
</gene>
<name>A0A1L9W057_ASPGL</name>
<protein>
    <submittedName>
        <fullName evidence="1">Uncharacterized protein</fullName>
    </submittedName>
</protein>
<evidence type="ECO:0000313" key="1">
    <source>
        <dbReference type="EMBL" id="OJJ89554.1"/>
    </source>
</evidence>
<dbReference type="STRING" id="1160497.A0A1L9W057"/>
<dbReference type="OrthoDB" id="3350591at2759"/>